<reference evidence="5 6" key="1">
    <citation type="submission" date="2019-03" db="EMBL/GenBank/DDBJ databases">
        <title>Draft Genome Sequence of Massilia arenosa sp. nov., a Novel Massilia Species Isolated from a Sandy-loam Maize Soil.</title>
        <authorList>
            <person name="Raths R."/>
            <person name="Peta V."/>
            <person name="Bucking H."/>
        </authorList>
    </citation>
    <scope>NUCLEOTIDE SEQUENCE [LARGE SCALE GENOMIC DNA]</scope>
    <source>
        <strain evidence="5 6">MC02</strain>
    </source>
</reference>
<keyword evidence="2" id="KW-0238">DNA-binding</keyword>
<protein>
    <submittedName>
        <fullName evidence="5">GntR family transcriptional regulator</fullName>
    </submittedName>
</protein>
<keyword evidence="6" id="KW-1185">Reference proteome</keyword>
<evidence type="ECO:0000259" key="4">
    <source>
        <dbReference type="PROSITE" id="PS50949"/>
    </source>
</evidence>
<organism evidence="5 6">
    <name type="scientific">Zemynaea arenosa</name>
    <dbReference type="NCBI Taxonomy" id="2561931"/>
    <lineage>
        <taxon>Bacteria</taxon>
        <taxon>Pseudomonadati</taxon>
        <taxon>Pseudomonadota</taxon>
        <taxon>Betaproteobacteria</taxon>
        <taxon>Burkholderiales</taxon>
        <taxon>Oxalobacteraceae</taxon>
        <taxon>Telluria group</taxon>
        <taxon>Zemynaea</taxon>
    </lineage>
</organism>
<dbReference type="OrthoDB" id="8582866at2"/>
<dbReference type="PANTHER" id="PTHR38445">
    <property type="entry name" value="HTH-TYPE TRANSCRIPTIONAL REPRESSOR YTRA"/>
    <property type="match status" value="1"/>
</dbReference>
<keyword evidence="1" id="KW-0805">Transcription regulation</keyword>
<proteinExistence type="predicted"/>
<dbReference type="SMART" id="SM00345">
    <property type="entry name" value="HTH_GNTR"/>
    <property type="match status" value="1"/>
</dbReference>
<evidence type="ECO:0000256" key="2">
    <source>
        <dbReference type="ARBA" id="ARBA00023125"/>
    </source>
</evidence>
<dbReference type="Pfam" id="PF00392">
    <property type="entry name" value="GntR"/>
    <property type="match status" value="1"/>
</dbReference>
<sequence length="114" mass="12577">MYLQIIEQIRHKVAVGDWTAGQDIPSIRQLAADLCVSVITIKRAYQELERDGVIVTVQGRGSMVAAVPNLGGPQREQEFEAALRHAVRSGALLGLAADEIVVRLRRAIDEMKEE</sequence>
<keyword evidence="3" id="KW-0804">Transcription</keyword>
<dbReference type="AlphaFoldDB" id="A0A4Y9RQV1"/>
<dbReference type="Gene3D" id="1.10.10.10">
    <property type="entry name" value="Winged helix-like DNA-binding domain superfamily/Winged helix DNA-binding domain"/>
    <property type="match status" value="1"/>
</dbReference>
<dbReference type="Proteomes" id="UP000298438">
    <property type="component" value="Unassembled WGS sequence"/>
</dbReference>
<accession>A0A4Y9RQV1</accession>
<dbReference type="InterPro" id="IPR000524">
    <property type="entry name" value="Tscrpt_reg_HTH_GntR"/>
</dbReference>
<dbReference type="GO" id="GO:0003700">
    <property type="term" value="F:DNA-binding transcription factor activity"/>
    <property type="evidence" value="ECO:0007669"/>
    <property type="project" value="InterPro"/>
</dbReference>
<feature type="domain" description="HTH gntR-type" evidence="4">
    <location>
        <begin position="1"/>
        <end position="67"/>
    </location>
</feature>
<evidence type="ECO:0000256" key="1">
    <source>
        <dbReference type="ARBA" id="ARBA00023015"/>
    </source>
</evidence>
<dbReference type="PANTHER" id="PTHR38445:SF7">
    <property type="entry name" value="GNTR-FAMILY TRANSCRIPTIONAL REGULATOR"/>
    <property type="match status" value="1"/>
</dbReference>
<dbReference type="InterPro" id="IPR036388">
    <property type="entry name" value="WH-like_DNA-bd_sf"/>
</dbReference>
<dbReference type="PROSITE" id="PS50949">
    <property type="entry name" value="HTH_GNTR"/>
    <property type="match status" value="1"/>
</dbReference>
<dbReference type="EMBL" id="SPVF01000275">
    <property type="protein sequence ID" value="TFW10661.1"/>
    <property type="molecule type" value="Genomic_DNA"/>
</dbReference>
<evidence type="ECO:0000313" key="5">
    <source>
        <dbReference type="EMBL" id="TFW10661.1"/>
    </source>
</evidence>
<evidence type="ECO:0000313" key="6">
    <source>
        <dbReference type="Proteomes" id="UP000298438"/>
    </source>
</evidence>
<dbReference type="GO" id="GO:0003677">
    <property type="term" value="F:DNA binding"/>
    <property type="evidence" value="ECO:0007669"/>
    <property type="project" value="UniProtKB-KW"/>
</dbReference>
<comment type="caution">
    <text evidence="5">The sequence shown here is derived from an EMBL/GenBank/DDBJ whole genome shotgun (WGS) entry which is preliminary data.</text>
</comment>
<dbReference type="InterPro" id="IPR036390">
    <property type="entry name" value="WH_DNA-bd_sf"/>
</dbReference>
<dbReference type="SUPFAM" id="SSF46785">
    <property type="entry name" value="Winged helix' DNA-binding domain"/>
    <property type="match status" value="1"/>
</dbReference>
<name>A0A4Y9RQV1_9BURK</name>
<gene>
    <name evidence="5" type="ORF">E4L96_23285</name>
</gene>
<dbReference type="CDD" id="cd07377">
    <property type="entry name" value="WHTH_GntR"/>
    <property type="match status" value="1"/>
</dbReference>
<evidence type="ECO:0000256" key="3">
    <source>
        <dbReference type="ARBA" id="ARBA00023163"/>
    </source>
</evidence>